<dbReference type="InterPro" id="IPR013094">
    <property type="entry name" value="AB_hydrolase_3"/>
</dbReference>
<dbReference type="GO" id="GO:0016787">
    <property type="term" value="F:hydrolase activity"/>
    <property type="evidence" value="ECO:0007669"/>
    <property type="project" value="UniProtKB-KW"/>
</dbReference>
<gene>
    <name evidence="3" type="ORF">CJD38_04110</name>
</gene>
<dbReference type="InterPro" id="IPR050300">
    <property type="entry name" value="GDXG_lipolytic_enzyme"/>
</dbReference>
<keyword evidence="1" id="KW-0378">Hydrolase</keyword>
<dbReference type="PANTHER" id="PTHR48081:SF8">
    <property type="entry name" value="ALPHA_BETA HYDROLASE FOLD-3 DOMAIN-CONTAINING PROTEIN-RELATED"/>
    <property type="match status" value="1"/>
</dbReference>
<keyword evidence="4" id="KW-1185">Reference proteome</keyword>
<comment type="caution">
    <text evidence="3">The sequence shown here is derived from an EMBL/GenBank/DDBJ whole genome shotgun (WGS) entry which is preliminary data.</text>
</comment>
<evidence type="ECO:0000313" key="4">
    <source>
        <dbReference type="Proteomes" id="UP000244248"/>
    </source>
</evidence>
<sequence length="319" mass="34278">MAVLEDITSRLDSELVPLFSATPRPTGAPDIAAGRKRLRDICALLLMRIPKGDDVLIEDITIPGAADAPAIPLRIFKPAERKSDKVLLWMHGGGFFAGHHEDEGIVAIQWVRLTGCTIVSVGYRMAPEHQHPAAVNDCYAALQWVASGDALLGFVPSKIAIGGISAGGCLAAATALKARDEGGPQPCFQLLLIPALDDRNETSSFLEFMDTRTWNRNAGLAAWKMYLGPTVVEATLPYAAPARASSLSDLPPCYMEVAEIDPLRDEAISYATRLMQAGVKTELHVYPGAYHGSTFFQPQARVSQRALSDATKALQAALS</sequence>
<dbReference type="SUPFAM" id="SSF53474">
    <property type="entry name" value="alpha/beta-Hydrolases"/>
    <property type="match status" value="1"/>
</dbReference>
<dbReference type="AlphaFoldDB" id="A0A2T5MH26"/>
<dbReference type="PANTHER" id="PTHR48081">
    <property type="entry name" value="AB HYDROLASE SUPERFAMILY PROTEIN C4A8.06C"/>
    <property type="match status" value="1"/>
</dbReference>
<dbReference type="Gene3D" id="3.40.50.1820">
    <property type="entry name" value="alpha/beta hydrolase"/>
    <property type="match status" value="1"/>
</dbReference>
<evidence type="ECO:0000259" key="2">
    <source>
        <dbReference type="Pfam" id="PF07859"/>
    </source>
</evidence>
<name>A0A2T5MH26_9GAMM</name>
<reference evidence="3 4" key="1">
    <citation type="submission" date="2018-04" db="EMBL/GenBank/DDBJ databases">
        <title>Novel species isolated from glacier.</title>
        <authorList>
            <person name="Liu Q."/>
            <person name="Xin Y.-H."/>
        </authorList>
    </citation>
    <scope>NUCLEOTIDE SEQUENCE [LARGE SCALE GENOMIC DNA]</scope>
    <source>
        <strain evidence="3 4">GT1R17</strain>
    </source>
</reference>
<evidence type="ECO:0000313" key="3">
    <source>
        <dbReference type="EMBL" id="PTU31878.1"/>
    </source>
</evidence>
<evidence type="ECO:0000256" key="1">
    <source>
        <dbReference type="ARBA" id="ARBA00022801"/>
    </source>
</evidence>
<protein>
    <submittedName>
        <fullName evidence="3">Lipase</fullName>
    </submittedName>
</protein>
<accession>A0A2T5MH26</accession>
<proteinExistence type="predicted"/>
<dbReference type="Proteomes" id="UP000244248">
    <property type="component" value="Unassembled WGS sequence"/>
</dbReference>
<dbReference type="RefSeq" id="WP_107939068.1">
    <property type="nucleotide sequence ID" value="NZ_QANS01000002.1"/>
</dbReference>
<dbReference type="Pfam" id="PF07859">
    <property type="entry name" value="Abhydrolase_3"/>
    <property type="match status" value="1"/>
</dbReference>
<dbReference type="OrthoDB" id="9806180at2"/>
<dbReference type="EMBL" id="QANS01000002">
    <property type="protein sequence ID" value="PTU31878.1"/>
    <property type="molecule type" value="Genomic_DNA"/>
</dbReference>
<organism evidence="3 4">
    <name type="scientific">Stenotrophobium rhamnosiphilum</name>
    <dbReference type="NCBI Taxonomy" id="2029166"/>
    <lineage>
        <taxon>Bacteria</taxon>
        <taxon>Pseudomonadati</taxon>
        <taxon>Pseudomonadota</taxon>
        <taxon>Gammaproteobacteria</taxon>
        <taxon>Nevskiales</taxon>
        <taxon>Nevskiaceae</taxon>
        <taxon>Stenotrophobium</taxon>
    </lineage>
</organism>
<dbReference type="InterPro" id="IPR029058">
    <property type="entry name" value="AB_hydrolase_fold"/>
</dbReference>
<feature type="domain" description="Alpha/beta hydrolase fold-3" evidence="2">
    <location>
        <begin position="87"/>
        <end position="292"/>
    </location>
</feature>